<dbReference type="InterPro" id="IPR006311">
    <property type="entry name" value="TAT_signal"/>
</dbReference>
<proteinExistence type="predicted"/>
<comment type="caution">
    <text evidence="2">The sequence shown here is derived from an EMBL/GenBank/DDBJ whole genome shotgun (WGS) entry which is preliminary data.</text>
</comment>
<dbReference type="PROSITE" id="PS51318">
    <property type="entry name" value="TAT"/>
    <property type="match status" value="1"/>
</dbReference>
<gene>
    <name evidence="2" type="ORF">DS079_10040</name>
</gene>
<feature type="chain" id="PRO_5018718773" evidence="1">
    <location>
        <begin position="34"/>
        <end position="322"/>
    </location>
</feature>
<dbReference type="RefSeq" id="WP_126987087.1">
    <property type="nucleotide sequence ID" value="NZ_ML133855.1"/>
</dbReference>
<accession>A0A3R8RY62</accession>
<keyword evidence="1" id="KW-0732">Signal</keyword>
<dbReference type="Proteomes" id="UP000274327">
    <property type="component" value="Unassembled WGS sequence"/>
</dbReference>
<evidence type="ECO:0000313" key="3">
    <source>
        <dbReference type="Proteomes" id="UP000274327"/>
    </source>
</evidence>
<dbReference type="GeneID" id="78121360"/>
<name>A0A3R8RY62_9MICO</name>
<protein>
    <submittedName>
        <fullName evidence="2">Amino acid oxidase</fullName>
    </submittedName>
</protein>
<feature type="signal peptide" evidence="1">
    <location>
        <begin position="1"/>
        <end position="33"/>
    </location>
</feature>
<evidence type="ECO:0000256" key="1">
    <source>
        <dbReference type="SAM" id="SignalP"/>
    </source>
</evidence>
<dbReference type="EMBL" id="QOCI01000007">
    <property type="protein sequence ID" value="RRR18531.1"/>
    <property type="molecule type" value="Genomic_DNA"/>
</dbReference>
<keyword evidence="3" id="KW-1185">Reference proteome</keyword>
<evidence type="ECO:0000313" key="2">
    <source>
        <dbReference type="EMBL" id="RRR18531.1"/>
    </source>
</evidence>
<reference evidence="2 3" key="1">
    <citation type="submission" date="2018-07" db="EMBL/GenBank/DDBJ databases">
        <title>Brachybacteriurn paraconglorneratum KCTC 9916.</title>
        <authorList>
            <person name="Li Y."/>
        </authorList>
    </citation>
    <scope>NUCLEOTIDE SEQUENCE [LARGE SCALE GENOMIC DNA]</scope>
    <source>
        <strain evidence="2 3">KCTC 9916</strain>
    </source>
</reference>
<dbReference type="AlphaFoldDB" id="A0A3R8RY62"/>
<sequence>MSTPTQPNRRALLRGVSWTAPAAAVVIATPALASSPPPATAGGEYGLFVTTGQNGSQLGYNGNDNTGTIRPTSPTAYFSAVKAGNNPESDINWNDASQCRTNSSLFRNGEGSFTPVANSASGVDGSYVTPSGFWWSVPTTAAYTGSGYVAGSTATLETGATFTTEMEVLIPAGTNALYTAENIKINGQTWTKSTSGRRTTINRSSATYLAFQALAGNWSITAPTITTLSDGSVKVTGTITFTTTATRAASTVTQRGTIYYGQTEIMPATIDVYPGYGWTSFSLTSYVQSATITYTGQPAGMASSTTLTNQLLTTSTVYPQAC</sequence>
<organism evidence="2 3">
    <name type="scientific">Brachybacterium paraconglomeratum</name>
    <dbReference type="NCBI Taxonomy" id="173362"/>
    <lineage>
        <taxon>Bacteria</taxon>
        <taxon>Bacillati</taxon>
        <taxon>Actinomycetota</taxon>
        <taxon>Actinomycetes</taxon>
        <taxon>Micrococcales</taxon>
        <taxon>Dermabacteraceae</taxon>
        <taxon>Brachybacterium</taxon>
    </lineage>
</organism>